<organism evidence="1">
    <name type="scientific">marine sediment metagenome</name>
    <dbReference type="NCBI Taxonomy" id="412755"/>
    <lineage>
        <taxon>unclassified sequences</taxon>
        <taxon>metagenomes</taxon>
        <taxon>ecological metagenomes</taxon>
    </lineage>
</organism>
<reference evidence="1" key="1">
    <citation type="journal article" date="2015" name="Nature">
        <title>Complex archaea that bridge the gap between prokaryotes and eukaryotes.</title>
        <authorList>
            <person name="Spang A."/>
            <person name="Saw J.H."/>
            <person name="Jorgensen S.L."/>
            <person name="Zaremba-Niedzwiedzka K."/>
            <person name="Martijn J."/>
            <person name="Lind A.E."/>
            <person name="van Eijk R."/>
            <person name="Schleper C."/>
            <person name="Guy L."/>
            <person name="Ettema T.J."/>
        </authorList>
    </citation>
    <scope>NUCLEOTIDE SEQUENCE</scope>
</reference>
<dbReference type="EMBL" id="LAZR01019373">
    <property type="protein sequence ID" value="KKL92794.1"/>
    <property type="molecule type" value="Genomic_DNA"/>
</dbReference>
<accession>A0A0F9G2A0</accession>
<protein>
    <submittedName>
        <fullName evidence="1">Uncharacterized protein</fullName>
    </submittedName>
</protein>
<comment type="caution">
    <text evidence="1">The sequence shown here is derived from an EMBL/GenBank/DDBJ whole genome shotgun (WGS) entry which is preliminary data.</text>
</comment>
<dbReference type="AlphaFoldDB" id="A0A0F9G2A0"/>
<evidence type="ECO:0000313" key="1">
    <source>
        <dbReference type="EMBL" id="KKL92794.1"/>
    </source>
</evidence>
<gene>
    <name evidence="1" type="ORF">LCGC14_1881180</name>
</gene>
<name>A0A0F9G2A0_9ZZZZ</name>
<proteinExistence type="predicted"/>
<sequence length="48" mass="5879">MKLEVEYKMKKKARKKLVKVINEYYGNLFDTSKLNDQELIELMLCLYY</sequence>